<feature type="signal peptide" evidence="10">
    <location>
        <begin position="1"/>
        <end position="23"/>
    </location>
</feature>
<keyword evidence="6" id="KW-0560">Oxidoreductase</keyword>
<feature type="chain" id="PRO_5034996533" description="Cytochrome P450" evidence="10">
    <location>
        <begin position="24"/>
        <end position="528"/>
    </location>
</feature>
<evidence type="ECO:0000256" key="7">
    <source>
        <dbReference type="ARBA" id="ARBA00023004"/>
    </source>
</evidence>
<comment type="caution">
    <text evidence="11">The sequence shown here is derived from an EMBL/GenBank/DDBJ whole genome shotgun (WGS) entry which is preliminary data.</text>
</comment>
<dbReference type="GO" id="GO:0004497">
    <property type="term" value="F:monooxygenase activity"/>
    <property type="evidence" value="ECO:0007669"/>
    <property type="project" value="UniProtKB-KW"/>
</dbReference>
<dbReference type="PANTHER" id="PTHR46300:SF7">
    <property type="entry name" value="P450, PUTATIVE (EUROFUNG)-RELATED"/>
    <property type="match status" value="1"/>
</dbReference>
<proteinExistence type="inferred from homology"/>
<gene>
    <name evidence="11" type="ORF">JR316_006604</name>
</gene>
<comment type="similarity">
    <text evidence="3">Belongs to the cytochrome P450 family.</text>
</comment>
<dbReference type="EMBL" id="JAFIQS010000006">
    <property type="protein sequence ID" value="KAG5168012.1"/>
    <property type="molecule type" value="Genomic_DNA"/>
</dbReference>
<dbReference type="Pfam" id="PF00067">
    <property type="entry name" value="p450"/>
    <property type="match status" value="2"/>
</dbReference>
<keyword evidence="5 9" id="KW-0479">Metal-binding</keyword>
<comment type="pathway">
    <text evidence="2">Secondary metabolite biosynthesis.</text>
</comment>
<evidence type="ECO:0000256" key="4">
    <source>
        <dbReference type="ARBA" id="ARBA00022617"/>
    </source>
</evidence>
<dbReference type="SUPFAM" id="SSF48264">
    <property type="entry name" value="Cytochrome P450"/>
    <property type="match status" value="1"/>
</dbReference>
<evidence type="ECO:0008006" key="12">
    <source>
        <dbReference type="Google" id="ProtNLM"/>
    </source>
</evidence>
<name>A0A8H7XWA4_PSICU</name>
<dbReference type="Gene3D" id="1.10.630.10">
    <property type="entry name" value="Cytochrome P450"/>
    <property type="match status" value="1"/>
</dbReference>
<sequence length="528" mass="59737">MSTSAFIICVLVLLWVLRKYTQFRDRTLSRAPYPPGPVPKPLIGNALDFPISFPALKYAEWGNIYKSQILHIEAFGQHIVVLNNREDAEELLDRRAKLYSDRPEIPVMKLMGWSYNIAILRYGDEWRRCRKICQQNFNQKASQAYQPLQRKEVLRFLQALHSSPKEFDAHSKRLSISLTMLMMYGYEVQSISDPVVTVADEAIRLGGQLVIPGGTLINIFPMLQHIPAWFPGASSQKLAKIVRELSDEMMSIPTKFVKKSLEEGTAVPSFVTDFYVKKQTHGATLEEEEMVKNIAFSVYGGASDTTISATGTFLWAMAVNPNVMKKAQSEIDTVIGLNRLPTFEDRDSLPYIEAIYREVLRSLPPLPLGGPHTTIQDDHYKGYFIPKGGDNCIRQYLASIVTVAALIYLKTSSRAMTHDTNVYSDPSAFKPERFFDEDGKLNADDRVLAYGFGRRICVGKYIASSTLWLMIASVITCFDISKAKDEHGNDIEIDDGFEDCGVVNQMTKFECNFRVRSLERLKLFVDAN</sequence>
<reference evidence="11" key="1">
    <citation type="submission" date="2021-02" db="EMBL/GenBank/DDBJ databases">
        <title>Psilocybe cubensis genome.</title>
        <authorList>
            <person name="Mckernan K.J."/>
            <person name="Crawford S."/>
            <person name="Trippe A."/>
            <person name="Kane L.T."/>
            <person name="Mclaughlin S."/>
        </authorList>
    </citation>
    <scope>NUCLEOTIDE SEQUENCE [LARGE SCALE GENOMIC DNA]</scope>
    <source>
        <strain evidence="11">MGC-MH-2018</strain>
    </source>
</reference>
<dbReference type="InterPro" id="IPR001128">
    <property type="entry name" value="Cyt_P450"/>
</dbReference>
<evidence type="ECO:0000256" key="6">
    <source>
        <dbReference type="ARBA" id="ARBA00023002"/>
    </source>
</evidence>
<dbReference type="PRINTS" id="PR00463">
    <property type="entry name" value="EP450I"/>
</dbReference>
<dbReference type="InterPro" id="IPR002401">
    <property type="entry name" value="Cyt_P450_E_grp-I"/>
</dbReference>
<evidence type="ECO:0000256" key="2">
    <source>
        <dbReference type="ARBA" id="ARBA00005179"/>
    </source>
</evidence>
<dbReference type="AlphaFoldDB" id="A0A8H7XWA4"/>
<dbReference type="PANTHER" id="PTHR46300">
    <property type="entry name" value="P450, PUTATIVE (EUROFUNG)-RELATED-RELATED"/>
    <property type="match status" value="1"/>
</dbReference>
<protein>
    <recommendedName>
        <fullName evidence="12">Cytochrome P450</fullName>
    </recommendedName>
</protein>
<keyword evidence="4 9" id="KW-0349">Heme</keyword>
<dbReference type="PRINTS" id="PR00385">
    <property type="entry name" value="P450"/>
</dbReference>
<dbReference type="InterPro" id="IPR036396">
    <property type="entry name" value="Cyt_P450_sf"/>
</dbReference>
<feature type="binding site" description="axial binding residue" evidence="9">
    <location>
        <position position="457"/>
    </location>
    <ligand>
        <name>heme</name>
        <dbReference type="ChEBI" id="CHEBI:30413"/>
    </ligand>
    <ligandPart>
        <name>Fe</name>
        <dbReference type="ChEBI" id="CHEBI:18248"/>
    </ligandPart>
</feature>
<comment type="cofactor">
    <cofactor evidence="1 9">
        <name>heme</name>
        <dbReference type="ChEBI" id="CHEBI:30413"/>
    </cofactor>
</comment>
<dbReference type="GO" id="GO:0020037">
    <property type="term" value="F:heme binding"/>
    <property type="evidence" value="ECO:0007669"/>
    <property type="project" value="InterPro"/>
</dbReference>
<accession>A0A8H7XWA4</accession>
<evidence type="ECO:0000313" key="11">
    <source>
        <dbReference type="EMBL" id="KAG5168012.1"/>
    </source>
</evidence>
<evidence type="ECO:0000256" key="5">
    <source>
        <dbReference type="ARBA" id="ARBA00022723"/>
    </source>
</evidence>
<keyword evidence="8" id="KW-0503">Monooxygenase</keyword>
<evidence type="ECO:0000256" key="10">
    <source>
        <dbReference type="SAM" id="SignalP"/>
    </source>
</evidence>
<keyword evidence="10" id="KW-0732">Signal</keyword>
<dbReference type="CDD" id="cd11065">
    <property type="entry name" value="CYP64-like"/>
    <property type="match status" value="1"/>
</dbReference>
<evidence type="ECO:0000256" key="9">
    <source>
        <dbReference type="PIRSR" id="PIRSR602401-1"/>
    </source>
</evidence>
<evidence type="ECO:0000256" key="3">
    <source>
        <dbReference type="ARBA" id="ARBA00010617"/>
    </source>
</evidence>
<evidence type="ECO:0000256" key="1">
    <source>
        <dbReference type="ARBA" id="ARBA00001971"/>
    </source>
</evidence>
<dbReference type="InterPro" id="IPR050364">
    <property type="entry name" value="Cytochrome_P450_fung"/>
</dbReference>
<organism evidence="11">
    <name type="scientific">Psilocybe cubensis</name>
    <name type="common">Psychedelic mushroom</name>
    <name type="synonym">Stropharia cubensis</name>
    <dbReference type="NCBI Taxonomy" id="181762"/>
    <lineage>
        <taxon>Eukaryota</taxon>
        <taxon>Fungi</taxon>
        <taxon>Dikarya</taxon>
        <taxon>Basidiomycota</taxon>
        <taxon>Agaricomycotina</taxon>
        <taxon>Agaricomycetes</taxon>
        <taxon>Agaricomycetidae</taxon>
        <taxon>Agaricales</taxon>
        <taxon>Agaricineae</taxon>
        <taxon>Strophariaceae</taxon>
        <taxon>Psilocybe</taxon>
    </lineage>
</organism>
<dbReference type="GO" id="GO:0005506">
    <property type="term" value="F:iron ion binding"/>
    <property type="evidence" value="ECO:0007669"/>
    <property type="project" value="InterPro"/>
</dbReference>
<keyword evidence="7 9" id="KW-0408">Iron</keyword>
<dbReference type="GO" id="GO:0016705">
    <property type="term" value="F:oxidoreductase activity, acting on paired donors, with incorporation or reduction of molecular oxygen"/>
    <property type="evidence" value="ECO:0007669"/>
    <property type="project" value="InterPro"/>
</dbReference>
<evidence type="ECO:0000256" key="8">
    <source>
        <dbReference type="ARBA" id="ARBA00023033"/>
    </source>
</evidence>